<keyword evidence="2" id="KW-0805">Transcription regulation</keyword>
<dbReference type="InterPro" id="IPR036638">
    <property type="entry name" value="HLH_DNA-bd_sf"/>
</dbReference>
<dbReference type="InterPro" id="IPR044660">
    <property type="entry name" value="IBH1-like"/>
</dbReference>
<name>A0A2I0AGL8_9ASPA</name>
<dbReference type="PANTHER" id="PTHR33124:SF39">
    <property type="entry name" value="TRANSCRIPTION FACTOR UPBEAT1"/>
    <property type="match status" value="1"/>
</dbReference>
<dbReference type="EMBL" id="KZ451982">
    <property type="protein sequence ID" value="PKA54678.1"/>
    <property type="molecule type" value="Genomic_DNA"/>
</dbReference>
<sequence>MNSVEAIQVLVDDLYSITCMDSGRQTRLQGRKMKKKMVGQKLRKSSGRLRRRCLARGIRILSNLIPGGKSMAVGELFVEAACYLSSLKMRVKTMQAMISMLSGDSQ</sequence>
<organism evidence="4 5">
    <name type="scientific">Apostasia shenzhenica</name>
    <dbReference type="NCBI Taxonomy" id="1088818"/>
    <lineage>
        <taxon>Eukaryota</taxon>
        <taxon>Viridiplantae</taxon>
        <taxon>Streptophyta</taxon>
        <taxon>Embryophyta</taxon>
        <taxon>Tracheophyta</taxon>
        <taxon>Spermatophyta</taxon>
        <taxon>Magnoliopsida</taxon>
        <taxon>Liliopsida</taxon>
        <taxon>Asparagales</taxon>
        <taxon>Orchidaceae</taxon>
        <taxon>Apostasioideae</taxon>
        <taxon>Apostasia</taxon>
    </lineage>
</organism>
<reference evidence="4 5" key="1">
    <citation type="journal article" date="2017" name="Nature">
        <title>The Apostasia genome and the evolution of orchids.</title>
        <authorList>
            <person name="Zhang G.Q."/>
            <person name="Liu K.W."/>
            <person name="Li Z."/>
            <person name="Lohaus R."/>
            <person name="Hsiao Y.Y."/>
            <person name="Niu S.C."/>
            <person name="Wang J.Y."/>
            <person name="Lin Y.C."/>
            <person name="Xu Q."/>
            <person name="Chen L.J."/>
            <person name="Yoshida K."/>
            <person name="Fujiwara S."/>
            <person name="Wang Z.W."/>
            <person name="Zhang Y.Q."/>
            <person name="Mitsuda N."/>
            <person name="Wang M."/>
            <person name="Liu G.H."/>
            <person name="Pecoraro L."/>
            <person name="Huang H.X."/>
            <person name="Xiao X.J."/>
            <person name="Lin M."/>
            <person name="Wu X.Y."/>
            <person name="Wu W.L."/>
            <person name="Chen Y.Y."/>
            <person name="Chang S.B."/>
            <person name="Sakamoto S."/>
            <person name="Ohme-Takagi M."/>
            <person name="Yagi M."/>
            <person name="Zeng S.J."/>
            <person name="Shen C.Y."/>
            <person name="Yeh C.M."/>
            <person name="Luo Y.B."/>
            <person name="Tsai W.C."/>
            <person name="Van de Peer Y."/>
            <person name="Liu Z.J."/>
        </authorList>
    </citation>
    <scope>NUCLEOTIDE SEQUENCE [LARGE SCALE GENOMIC DNA]</scope>
    <source>
        <strain evidence="5">cv. Shenzhen</strain>
        <tissue evidence="4">Stem</tissue>
    </source>
</reference>
<protein>
    <recommendedName>
        <fullName evidence="6">Transcription factor UPBEAT1</fullName>
    </recommendedName>
</protein>
<dbReference type="GO" id="GO:0046983">
    <property type="term" value="F:protein dimerization activity"/>
    <property type="evidence" value="ECO:0007669"/>
    <property type="project" value="InterPro"/>
</dbReference>
<dbReference type="AlphaFoldDB" id="A0A2I0AGL8"/>
<gene>
    <name evidence="4" type="ORF">AXF42_Ash000513</name>
</gene>
<evidence type="ECO:0000256" key="1">
    <source>
        <dbReference type="ARBA" id="ARBA00005510"/>
    </source>
</evidence>
<dbReference type="PANTHER" id="PTHR33124">
    <property type="entry name" value="TRANSCRIPTION FACTOR IBH1-LIKE 1"/>
    <property type="match status" value="1"/>
</dbReference>
<comment type="similarity">
    <text evidence="1">Belongs to the bHLH protein family.</text>
</comment>
<evidence type="ECO:0000313" key="5">
    <source>
        <dbReference type="Proteomes" id="UP000236161"/>
    </source>
</evidence>
<proteinExistence type="inferred from homology"/>
<evidence type="ECO:0008006" key="6">
    <source>
        <dbReference type="Google" id="ProtNLM"/>
    </source>
</evidence>
<dbReference type="GO" id="GO:0006355">
    <property type="term" value="P:regulation of DNA-templated transcription"/>
    <property type="evidence" value="ECO:0007669"/>
    <property type="project" value="InterPro"/>
</dbReference>
<accession>A0A2I0AGL8</accession>
<evidence type="ECO:0000313" key="4">
    <source>
        <dbReference type="EMBL" id="PKA54678.1"/>
    </source>
</evidence>
<dbReference type="SUPFAM" id="SSF47459">
    <property type="entry name" value="HLH, helix-loop-helix DNA-binding domain"/>
    <property type="match status" value="1"/>
</dbReference>
<keyword evidence="5" id="KW-1185">Reference proteome</keyword>
<dbReference type="Proteomes" id="UP000236161">
    <property type="component" value="Unassembled WGS sequence"/>
</dbReference>
<evidence type="ECO:0000256" key="3">
    <source>
        <dbReference type="ARBA" id="ARBA00023163"/>
    </source>
</evidence>
<evidence type="ECO:0000256" key="2">
    <source>
        <dbReference type="ARBA" id="ARBA00023015"/>
    </source>
</evidence>
<keyword evidence="3" id="KW-0804">Transcription</keyword>